<keyword evidence="5" id="KW-1185">Reference proteome</keyword>
<keyword evidence="2" id="KW-0378">Hydrolase</keyword>
<dbReference type="InterPro" id="IPR001584">
    <property type="entry name" value="Integrase_cat-core"/>
</dbReference>
<dbReference type="Proteomes" id="UP001055439">
    <property type="component" value="Chromosome 7"/>
</dbReference>
<dbReference type="GO" id="GO:0003676">
    <property type="term" value="F:nucleic acid binding"/>
    <property type="evidence" value="ECO:0007669"/>
    <property type="project" value="InterPro"/>
</dbReference>
<dbReference type="GO" id="GO:0046872">
    <property type="term" value="F:metal ion binding"/>
    <property type="evidence" value="ECO:0007669"/>
    <property type="project" value="UniProtKB-KW"/>
</dbReference>
<protein>
    <submittedName>
        <fullName evidence="4">Retrotransposon protein</fullName>
    </submittedName>
</protein>
<dbReference type="OrthoDB" id="1930494at2759"/>
<accession>A0A9E7KJA4</accession>
<evidence type="ECO:0000259" key="3">
    <source>
        <dbReference type="PROSITE" id="PS50994"/>
    </source>
</evidence>
<gene>
    <name evidence="4" type="ORF">MUK42_05656</name>
</gene>
<dbReference type="AlphaFoldDB" id="A0A9E7KJA4"/>
<dbReference type="InterPro" id="IPR013103">
    <property type="entry name" value="RVT_2"/>
</dbReference>
<name>A0A9E7KJA4_9LILI</name>
<dbReference type="InterPro" id="IPR012337">
    <property type="entry name" value="RNaseH-like_sf"/>
</dbReference>
<keyword evidence="1" id="KW-0479">Metal-binding</keyword>
<evidence type="ECO:0000313" key="5">
    <source>
        <dbReference type="Proteomes" id="UP001055439"/>
    </source>
</evidence>
<dbReference type="PROSITE" id="PS50994">
    <property type="entry name" value="INTEGRASE"/>
    <property type="match status" value="1"/>
</dbReference>
<dbReference type="GO" id="GO:0016787">
    <property type="term" value="F:hydrolase activity"/>
    <property type="evidence" value="ECO:0007669"/>
    <property type="project" value="UniProtKB-KW"/>
</dbReference>
<dbReference type="SUPFAM" id="SSF53098">
    <property type="entry name" value="Ribonuclease H-like"/>
    <property type="match status" value="1"/>
</dbReference>
<dbReference type="EMBL" id="CP097509">
    <property type="protein sequence ID" value="URE18214.1"/>
    <property type="molecule type" value="Genomic_DNA"/>
</dbReference>
<evidence type="ECO:0000256" key="1">
    <source>
        <dbReference type="ARBA" id="ARBA00022723"/>
    </source>
</evidence>
<organism evidence="4 5">
    <name type="scientific">Musa troglodytarum</name>
    <name type="common">fe'i banana</name>
    <dbReference type="NCBI Taxonomy" id="320322"/>
    <lineage>
        <taxon>Eukaryota</taxon>
        <taxon>Viridiplantae</taxon>
        <taxon>Streptophyta</taxon>
        <taxon>Embryophyta</taxon>
        <taxon>Tracheophyta</taxon>
        <taxon>Spermatophyta</taxon>
        <taxon>Magnoliopsida</taxon>
        <taxon>Liliopsida</taxon>
        <taxon>Zingiberales</taxon>
        <taxon>Musaceae</taxon>
        <taxon>Musa</taxon>
    </lineage>
</organism>
<sequence length="374" mass="43345">MVFTLHVEGVFHDLEWIIDTGASYHATPQREFFATYRKVWAYAKTKDQVIGVFKEFHARVERETERQLKCIRSDNDGEYTGLFDDYCRSHGIQHKMTIPGTPQHNTITERMNRTIMEKIRCMFSQAKLPKRFWDEALRTTVDVINLSPCTALDVDVAKHWNEGLKNKWVFKLKTQEYCSQPKYKARLVMKGFGQKKGIDFEEIFSPVVKMSSIHVALSIAASQDLKVEQLDVKTAFLHGHFKLCSEQSPSSDEEKEKIQKVPYALAVGSLMYAMISCKSKQRASRVKWILRYLEEALRGSYVMAIQTKVYCSPPQRSNISLIEMSDITGFEMYLKRSSNFVKIHTDDNGADMLTKTLPKERQEMCRQLSEYRPS</sequence>
<evidence type="ECO:0000313" key="4">
    <source>
        <dbReference type="EMBL" id="URE18214.1"/>
    </source>
</evidence>
<feature type="domain" description="Integrase catalytic" evidence="3">
    <location>
        <begin position="71"/>
        <end position="174"/>
    </location>
</feature>
<dbReference type="GO" id="GO:0015074">
    <property type="term" value="P:DNA integration"/>
    <property type="evidence" value="ECO:0007669"/>
    <property type="project" value="InterPro"/>
</dbReference>
<reference evidence="4" key="1">
    <citation type="submission" date="2022-05" db="EMBL/GenBank/DDBJ databases">
        <title>The Musa troglodytarum L. genome provides insights into the mechanism of non-climacteric behaviour and enrichment of carotenoids.</title>
        <authorList>
            <person name="Wang J."/>
        </authorList>
    </citation>
    <scope>NUCLEOTIDE SEQUENCE</scope>
    <source>
        <tissue evidence="4">Leaf</tissue>
    </source>
</reference>
<dbReference type="InterPro" id="IPR036397">
    <property type="entry name" value="RNaseH_sf"/>
</dbReference>
<evidence type="ECO:0000256" key="2">
    <source>
        <dbReference type="ARBA" id="ARBA00022801"/>
    </source>
</evidence>
<dbReference type="Pfam" id="PF07727">
    <property type="entry name" value="RVT_2"/>
    <property type="match status" value="1"/>
</dbReference>
<dbReference type="InterPro" id="IPR039537">
    <property type="entry name" value="Retrotran_Ty1/copia-like"/>
</dbReference>
<dbReference type="PANTHER" id="PTHR42648:SF28">
    <property type="entry name" value="TRANSPOSON-ENCODED PROTEIN WITH RIBONUCLEASE H-LIKE AND RETROVIRUS ZINC FINGER-LIKE DOMAINS"/>
    <property type="match status" value="1"/>
</dbReference>
<dbReference type="PANTHER" id="PTHR42648">
    <property type="entry name" value="TRANSPOSASE, PUTATIVE-RELATED"/>
    <property type="match status" value="1"/>
</dbReference>
<proteinExistence type="predicted"/>
<dbReference type="Gene3D" id="3.30.420.10">
    <property type="entry name" value="Ribonuclease H-like superfamily/Ribonuclease H"/>
    <property type="match status" value="1"/>
</dbReference>